<comment type="caution">
    <text evidence="3">The sequence shown here is derived from an EMBL/GenBank/DDBJ whole genome shotgun (WGS) entry which is preliminary data.</text>
</comment>
<organism evidence="3 4">
    <name type="scientific">Actinacidiphila epipremni</name>
    <dbReference type="NCBI Taxonomy" id="2053013"/>
    <lineage>
        <taxon>Bacteria</taxon>
        <taxon>Bacillati</taxon>
        <taxon>Actinomycetota</taxon>
        <taxon>Actinomycetes</taxon>
        <taxon>Kitasatosporales</taxon>
        <taxon>Streptomycetaceae</taxon>
        <taxon>Actinacidiphila</taxon>
    </lineage>
</organism>
<keyword evidence="4" id="KW-1185">Reference proteome</keyword>
<name>A0ABX0ZNN2_9ACTN</name>
<feature type="signal peptide" evidence="2">
    <location>
        <begin position="1"/>
        <end position="23"/>
    </location>
</feature>
<reference evidence="3 4" key="1">
    <citation type="submission" date="2020-03" db="EMBL/GenBank/DDBJ databases">
        <title>WGS of actinomycetes isolated from Thailand.</title>
        <authorList>
            <person name="Thawai C."/>
        </authorList>
    </citation>
    <scope>NUCLEOTIDE SEQUENCE [LARGE SCALE GENOMIC DNA]</scope>
    <source>
        <strain evidence="3 4">PRB2-1</strain>
    </source>
</reference>
<evidence type="ECO:0000313" key="4">
    <source>
        <dbReference type="Proteomes" id="UP000734511"/>
    </source>
</evidence>
<dbReference type="Proteomes" id="UP000734511">
    <property type="component" value="Unassembled WGS sequence"/>
</dbReference>
<accession>A0ABX0ZNN2</accession>
<feature type="chain" id="PRO_5045775067" description="DUF3558 domain-containing protein" evidence="2">
    <location>
        <begin position="24"/>
        <end position="181"/>
    </location>
</feature>
<evidence type="ECO:0008006" key="5">
    <source>
        <dbReference type="Google" id="ProtNLM"/>
    </source>
</evidence>
<evidence type="ECO:0000313" key="3">
    <source>
        <dbReference type="EMBL" id="NJP44407.1"/>
    </source>
</evidence>
<evidence type="ECO:0000256" key="1">
    <source>
        <dbReference type="SAM" id="MobiDB-lite"/>
    </source>
</evidence>
<dbReference type="PROSITE" id="PS51257">
    <property type="entry name" value="PROKAR_LIPOPROTEIN"/>
    <property type="match status" value="1"/>
</dbReference>
<dbReference type="RefSeq" id="WP_167983263.1">
    <property type="nucleotide sequence ID" value="NZ_JAATEJ010000008.1"/>
</dbReference>
<gene>
    <name evidence="3" type="ORF">HCN08_13495</name>
</gene>
<proteinExistence type="predicted"/>
<feature type="region of interest" description="Disordered" evidence="1">
    <location>
        <begin position="29"/>
        <end position="49"/>
    </location>
</feature>
<protein>
    <recommendedName>
        <fullName evidence="5">DUF3558 domain-containing protein</fullName>
    </recommendedName>
</protein>
<sequence length="181" mass="18693">MRRTALTAILTVPVALTALTALTACDDDPAPASSTAQPPAAGGTASPTPAAATTTAAAALKACALLPKKDAEALADSPLNAGIEGPEAAPSCMYTGPVSGPTAQVEIYVGDGAKKYYDIDRTLNHTFTPFTGAGEEAYAEDDAVFFRKATTWVAIRLVRLDDPALHRDPLQNLARQVAGRL</sequence>
<keyword evidence="2" id="KW-0732">Signal</keyword>
<evidence type="ECO:0000256" key="2">
    <source>
        <dbReference type="SAM" id="SignalP"/>
    </source>
</evidence>
<dbReference type="EMBL" id="JAATEJ010000008">
    <property type="protein sequence ID" value="NJP44407.1"/>
    <property type="molecule type" value="Genomic_DNA"/>
</dbReference>